<dbReference type="InterPro" id="IPR020635">
    <property type="entry name" value="Tyr_kinase_cat_dom"/>
</dbReference>
<dbReference type="InterPro" id="IPR011009">
    <property type="entry name" value="Kinase-like_dom_sf"/>
</dbReference>
<dbReference type="Gene3D" id="1.10.510.10">
    <property type="entry name" value="Transferase(Phosphotransferase) domain 1"/>
    <property type="match status" value="1"/>
</dbReference>
<sequence length="104" mass="12063">MEYLPNGNLQQYLRSVISNNLYCRTFKHQVMQSQLASSELLDFGIQIAKGMEFLVSKKCVHRDLAARNILLGENNICKISDFGFARDVAERQEYEMKSRVSEQR</sequence>
<name>A0A9Q1C729_HOLLE</name>
<dbReference type="SMART" id="SM00219">
    <property type="entry name" value="TyrKc"/>
    <property type="match status" value="1"/>
</dbReference>
<dbReference type="PROSITE" id="PS50011">
    <property type="entry name" value="PROTEIN_KINASE_DOM"/>
    <property type="match status" value="1"/>
</dbReference>
<dbReference type="PRINTS" id="PR00109">
    <property type="entry name" value="TYRKINASE"/>
</dbReference>
<dbReference type="AlphaFoldDB" id="A0A9Q1C729"/>
<dbReference type="GO" id="GO:0005524">
    <property type="term" value="F:ATP binding"/>
    <property type="evidence" value="ECO:0007669"/>
    <property type="project" value="InterPro"/>
</dbReference>
<evidence type="ECO:0000313" key="3">
    <source>
        <dbReference type="Proteomes" id="UP001152320"/>
    </source>
</evidence>
<dbReference type="GO" id="GO:0007169">
    <property type="term" value="P:cell surface receptor protein tyrosine kinase signaling pathway"/>
    <property type="evidence" value="ECO:0007669"/>
    <property type="project" value="TreeGrafter"/>
</dbReference>
<accession>A0A9Q1C729</accession>
<dbReference type="PANTHER" id="PTHR24416">
    <property type="entry name" value="TYROSINE-PROTEIN KINASE RECEPTOR"/>
    <property type="match status" value="1"/>
</dbReference>
<dbReference type="PROSITE" id="PS00109">
    <property type="entry name" value="PROTEIN_KINASE_TYR"/>
    <property type="match status" value="1"/>
</dbReference>
<evidence type="ECO:0000313" key="2">
    <source>
        <dbReference type="EMBL" id="KAJ8039413.1"/>
    </source>
</evidence>
<dbReference type="InterPro" id="IPR000719">
    <property type="entry name" value="Prot_kinase_dom"/>
</dbReference>
<dbReference type="GO" id="GO:0043235">
    <property type="term" value="C:receptor complex"/>
    <property type="evidence" value="ECO:0007669"/>
    <property type="project" value="TreeGrafter"/>
</dbReference>
<dbReference type="OrthoDB" id="5984265at2759"/>
<evidence type="ECO:0000259" key="1">
    <source>
        <dbReference type="PROSITE" id="PS50011"/>
    </source>
</evidence>
<keyword evidence="2" id="KW-0675">Receptor</keyword>
<dbReference type="InterPro" id="IPR008266">
    <property type="entry name" value="Tyr_kinase_AS"/>
</dbReference>
<dbReference type="Pfam" id="PF07714">
    <property type="entry name" value="PK_Tyr_Ser-Thr"/>
    <property type="match status" value="1"/>
</dbReference>
<dbReference type="InterPro" id="IPR001245">
    <property type="entry name" value="Ser-Thr/Tyr_kinase_cat_dom"/>
</dbReference>
<dbReference type="InterPro" id="IPR050122">
    <property type="entry name" value="RTK"/>
</dbReference>
<protein>
    <submittedName>
        <fullName evidence="2">Fibroblast growth factor receptor 1</fullName>
    </submittedName>
</protein>
<reference evidence="2" key="1">
    <citation type="submission" date="2021-10" db="EMBL/GenBank/DDBJ databases">
        <title>Tropical sea cucumber genome reveals ecological adaptation and Cuvierian tubules defense mechanism.</title>
        <authorList>
            <person name="Chen T."/>
        </authorList>
    </citation>
    <scope>NUCLEOTIDE SEQUENCE</scope>
    <source>
        <strain evidence="2">Nanhai2018</strain>
        <tissue evidence="2">Muscle</tissue>
    </source>
</reference>
<keyword evidence="3" id="KW-1185">Reference proteome</keyword>
<dbReference type="EMBL" id="JAIZAY010000007">
    <property type="protein sequence ID" value="KAJ8039413.1"/>
    <property type="molecule type" value="Genomic_DNA"/>
</dbReference>
<dbReference type="GO" id="GO:0004714">
    <property type="term" value="F:transmembrane receptor protein tyrosine kinase activity"/>
    <property type="evidence" value="ECO:0007669"/>
    <property type="project" value="TreeGrafter"/>
</dbReference>
<proteinExistence type="predicted"/>
<dbReference type="GO" id="GO:0005886">
    <property type="term" value="C:plasma membrane"/>
    <property type="evidence" value="ECO:0007669"/>
    <property type="project" value="TreeGrafter"/>
</dbReference>
<organism evidence="2 3">
    <name type="scientific">Holothuria leucospilota</name>
    <name type="common">Black long sea cucumber</name>
    <name type="synonym">Mertensiothuria leucospilota</name>
    <dbReference type="NCBI Taxonomy" id="206669"/>
    <lineage>
        <taxon>Eukaryota</taxon>
        <taxon>Metazoa</taxon>
        <taxon>Echinodermata</taxon>
        <taxon>Eleutherozoa</taxon>
        <taxon>Echinozoa</taxon>
        <taxon>Holothuroidea</taxon>
        <taxon>Aspidochirotacea</taxon>
        <taxon>Aspidochirotida</taxon>
        <taxon>Holothuriidae</taxon>
        <taxon>Holothuria</taxon>
    </lineage>
</organism>
<dbReference type="PANTHER" id="PTHR24416:SF621">
    <property type="entry name" value="TYROSINE KINASE RECEPTOR CAD96CA"/>
    <property type="match status" value="1"/>
</dbReference>
<dbReference type="SUPFAM" id="SSF56112">
    <property type="entry name" value="Protein kinase-like (PK-like)"/>
    <property type="match status" value="1"/>
</dbReference>
<comment type="caution">
    <text evidence="2">The sequence shown here is derived from an EMBL/GenBank/DDBJ whole genome shotgun (WGS) entry which is preliminary data.</text>
</comment>
<feature type="domain" description="Protein kinase" evidence="1">
    <location>
        <begin position="1"/>
        <end position="104"/>
    </location>
</feature>
<gene>
    <name evidence="2" type="ORF">HOLleu_17126</name>
</gene>
<dbReference type="Proteomes" id="UP001152320">
    <property type="component" value="Chromosome 7"/>
</dbReference>